<feature type="transmembrane region" description="Helical" evidence="5">
    <location>
        <begin position="167"/>
        <end position="191"/>
    </location>
</feature>
<feature type="transmembrane region" description="Helical" evidence="5">
    <location>
        <begin position="343"/>
        <end position="362"/>
    </location>
</feature>
<evidence type="ECO:0000313" key="8">
    <source>
        <dbReference type="Proteomes" id="UP001335729"/>
    </source>
</evidence>
<evidence type="ECO:0000256" key="5">
    <source>
        <dbReference type="SAM" id="Phobius"/>
    </source>
</evidence>
<evidence type="ECO:0000259" key="6">
    <source>
        <dbReference type="PROSITE" id="PS50801"/>
    </source>
</evidence>
<keyword evidence="3 5" id="KW-1133">Transmembrane helix</keyword>
<sequence length="564" mass="58968">MAVLTDRLKRPRLRLGRPRPADAVSGLVTALFSIPEGMAYASIGGFNPVNGLYSGMVSTLIGSVFSRTVLMVTTLTSAIALSSKSVLEAADLDPTDVGNIAMLTIAVGAVMLLFGLLKVGAIMDFVSSAVMTGFTLGIAVQIVSGVLKDVTGYNPTSHNTLVKFVDAAAHISQWSVAAVTISLTTVAVWAVFRLVKSIESYAILIALVLVTAISAIIDPDIETVGDIAEIPNSLPPVTVPDLTKLPELMLGAFAIALVALAQAAGISAAVPNPDKSRPSASGDFAAQGAANVIGGFFGSLATGGSLSRTGVAVSAGAQTRWAGIFAGAWLLVLVLAVGSVAQIIPMAVIGGLLFVIGFELIAGRWDDVLLVWRSAPLSAVAMVVTFVATTQIPLQNAILVGAAISLVLYCVQAARSAELISLVRTSEGWHTADPPAELVSDSVTVLHYSGVSLFAEVPRISGEWPRVAERATRCVLILSVRTLPGVPSATVQKLLMRQADILRESGGRLIIAGVPPDLRQRMQRAGLLDDIGADNVFLATGVLFESLEKAYTEAERWVVEQKQR</sequence>
<feature type="transmembrane region" description="Helical" evidence="5">
    <location>
        <begin position="248"/>
        <end position="270"/>
    </location>
</feature>
<feature type="domain" description="STAS" evidence="6">
    <location>
        <begin position="441"/>
        <end position="554"/>
    </location>
</feature>
<evidence type="ECO:0000256" key="4">
    <source>
        <dbReference type="ARBA" id="ARBA00023136"/>
    </source>
</evidence>
<dbReference type="InterPro" id="IPR002645">
    <property type="entry name" value="STAS_dom"/>
</dbReference>
<evidence type="ECO:0000256" key="1">
    <source>
        <dbReference type="ARBA" id="ARBA00004141"/>
    </source>
</evidence>
<evidence type="ECO:0000256" key="2">
    <source>
        <dbReference type="ARBA" id="ARBA00022692"/>
    </source>
</evidence>
<dbReference type="Proteomes" id="UP001335729">
    <property type="component" value="Unassembled WGS sequence"/>
</dbReference>
<proteinExistence type="predicted"/>
<dbReference type="InterPro" id="IPR036513">
    <property type="entry name" value="STAS_dom_sf"/>
</dbReference>
<dbReference type="InterPro" id="IPR001902">
    <property type="entry name" value="SLC26A/SulP_fam"/>
</dbReference>
<dbReference type="Pfam" id="PF01740">
    <property type="entry name" value="STAS"/>
    <property type="match status" value="1"/>
</dbReference>
<name>A0ABU7MVK0_9ACTN</name>
<dbReference type="SUPFAM" id="SSF52091">
    <property type="entry name" value="SpoIIaa-like"/>
    <property type="match status" value="1"/>
</dbReference>
<feature type="transmembrane region" description="Helical" evidence="5">
    <location>
        <begin position="198"/>
        <end position="217"/>
    </location>
</feature>
<dbReference type="PROSITE" id="PS50801">
    <property type="entry name" value="STAS"/>
    <property type="match status" value="1"/>
</dbReference>
<dbReference type="PANTHER" id="PTHR11814">
    <property type="entry name" value="SULFATE TRANSPORTER"/>
    <property type="match status" value="1"/>
</dbReference>
<protein>
    <submittedName>
        <fullName evidence="7">SulP family inorganic anion transporter</fullName>
    </submittedName>
</protein>
<feature type="transmembrane region" description="Helical" evidence="5">
    <location>
        <begin position="394"/>
        <end position="414"/>
    </location>
</feature>
<feature type="transmembrane region" description="Helical" evidence="5">
    <location>
        <begin position="97"/>
        <end position="117"/>
    </location>
</feature>
<dbReference type="Pfam" id="PF00916">
    <property type="entry name" value="Sulfate_transp"/>
    <property type="match status" value="1"/>
</dbReference>
<keyword evidence="2 5" id="KW-0812">Transmembrane</keyword>
<evidence type="ECO:0000256" key="3">
    <source>
        <dbReference type="ARBA" id="ARBA00022989"/>
    </source>
</evidence>
<feature type="transmembrane region" description="Helical" evidence="5">
    <location>
        <begin position="321"/>
        <end position="337"/>
    </location>
</feature>
<dbReference type="EMBL" id="JAZDUE010000012">
    <property type="protein sequence ID" value="MEE4024360.1"/>
    <property type="molecule type" value="Genomic_DNA"/>
</dbReference>
<feature type="transmembrane region" description="Helical" evidence="5">
    <location>
        <begin position="369"/>
        <end position="388"/>
    </location>
</feature>
<keyword evidence="8" id="KW-1185">Reference proteome</keyword>
<evidence type="ECO:0000313" key="7">
    <source>
        <dbReference type="EMBL" id="MEE4024360.1"/>
    </source>
</evidence>
<comment type="caution">
    <text evidence="7">The sequence shown here is derived from an EMBL/GenBank/DDBJ whole genome shotgun (WGS) entry which is preliminary data.</text>
</comment>
<accession>A0ABU7MVK0</accession>
<comment type="subcellular location">
    <subcellularLocation>
        <location evidence="1">Membrane</location>
        <topology evidence="1">Multi-pass membrane protein</topology>
    </subcellularLocation>
</comment>
<dbReference type="InterPro" id="IPR011547">
    <property type="entry name" value="SLC26A/SulP_dom"/>
</dbReference>
<reference evidence="7 8" key="1">
    <citation type="submission" date="2024-01" db="EMBL/GenBank/DDBJ databases">
        <title>Draft genome sequence of Gordonia sp. PKS22-38.</title>
        <authorList>
            <person name="Suphannarot A."/>
            <person name="Mingma R."/>
        </authorList>
    </citation>
    <scope>NUCLEOTIDE SEQUENCE [LARGE SCALE GENOMIC DNA]</scope>
    <source>
        <strain evidence="7 8">PKS22-38</strain>
    </source>
</reference>
<keyword evidence="4 5" id="KW-0472">Membrane</keyword>
<organism evidence="7 8">
    <name type="scientific">Gordonia prachuapensis</name>
    <dbReference type="NCBI Taxonomy" id="3115651"/>
    <lineage>
        <taxon>Bacteria</taxon>
        <taxon>Bacillati</taxon>
        <taxon>Actinomycetota</taxon>
        <taxon>Actinomycetes</taxon>
        <taxon>Mycobacteriales</taxon>
        <taxon>Gordoniaceae</taxon>
        <taxon>Gordonia</taxon>
    </lineage>
</organism>
<dbReference type="Gene3D" id="3.30.750.24">
    <property type="entry name" value="STAS domain"/>
    <property type="match status" value="1"/>
</dbReference>
<dbReference type="RefSeq" id="WP_330505738.1">
    <property type="nucleotide sequence ID" value="NZ_JAZDUE010000012.1"/>
</dbReference>
<feature type="transmembrane region" description="Helical" evidence="5">
    <location>
        <begin position="129"/>
        <end position="147"/>
    </location>
</feature>
<gene>
    <name evidence="7" type="ORF">V1Y59_14840</name>
</gene>